<reference evidence="1 2" key="1">
    <citation type="submission" date="2020-08" db="EMBL/GenBank/DDBJ databases">
        <title>Genomic Encyclopedia of Type Strains, Phase III (KMG-III): the genomes of soil and plant-associated and newly described type strains.</title>
        <authorList>
            <person name="Whitman W."/>
        </authorList>
    </citation>
    <scope>NUCLEOTIDE SEQUENCE [LARGE SCALE GENOMIC DNA]</scope>
    <source>
        <strain evidence="1 2">CECT 8654</strain>
    </source>
</reference>
<organism evidence="1 2">
    <name type="scientific">Litorivivens lipolytica</name>
    <dbReference type="NCBI Taxonomy" id="1524264"/>
    <lineage>
        <taxon>Bacteria</taxon>
        <taxon>Pseudomonadati</taxon>
        <taxon>Pseudomonadota</taxon>
        <taxon>Gammaproteobacteria</taxon>
        <taxon>Litorivivens</taxon>
    </lineage>
</organism>
<gene>
    <name evidence="1" type="ORF">FHR99_000130</name>
</gene>
<evidence type="ECO:0000313" key="1">
    <source>
        <dbReference type="EMBL" id="MBB3045894.1"/>
    </source>
</evidence>
<dbReference type="EMBL" id="JACHWY010000001">
    <property type="protein sequence ID" value="MBB3045894.1"/>
    <property type="molecule type" value="Genomic_DNA"/>
</dbReference>
<evidence type="ECO:0000313" key="2">
    <source>
        <dbReference type="Proteomes" id="UP000537130"/>
    </source>
</evidence>
<protein>
    <submittedName>
        <fullName evidence="1">Uncharacterized protein</fullName>
    </submittedName>
</protein>
<dbReference type="Proteomes" id="UP000537130">
    <property type="component" value="Unassembled WGS sequence"/>
</dbReference>
<keyword evidence="2" id="KW-1185">Reference proteome</keyword>
<proteinExistence type="predicted"/>
<dbReference type="RefSeq" id="WP_183408612.1">
    <property type="nucleotide sequence ID" value="NZ_JACHWY010000001.1"/>
</dbReference>
<dbReference type="AlphaFoldDB" id="A0A7W4W1X8"/>
<accession>A0A7W4W1X8</accession>
<sequence>MSAVYELNYRVLKYVSRPSFASEQHFYGFYHYQGAPAYTEYSPAILVLKSVRGSKILESIAPAMKFGAEWKYCEQDNEFGQCIAWQSVEDYAAAN</sequence>
<comment type="caution">
    <text evidence="1">The sequence shown here is derived from an EMBL/GenBank/DDBJ whole genome shotgun (WGS) entry which is preliminary data.</text>
</comment>
<name>A0A7W4W1X8_9GAMM</name>